<proteinExistence type="predicted"/>
<organism evidence="2">
    <name type="scientific">hydrothermal vent metagenome</name>
    <dbReference type="NCBI Taxonomy" id="652676"/>
    <lineage>
        <taxon>unclassified sequences</taxon>
        <taxon>metagenomes</taxon>
        <taxon>ecological metagenomes</taxon>
    </lineage>
</organism>
<sequence>MKRSIIVSLLVTFFLGTAIMFAQPQKPFGPMMGQKGSGGFMMQKMLNLTDEQTATFNDIRYKHQMEAIDLQAELKKNQAKVRKMMTDQNINSDELLQLTKANSEIMAKMRTSKTQMWLDVYNILNNDQKEIWTTRFSQFGNNGQGKGYRAGGRHHGRHGCMGNNKQGSGYKNFRGYDQ</sequence>
<protein>
    <recommendedName>
        <fullName evidence="3">Zinc resistance-associated protein</fullName>
    </recommendedName>
</protein>
<dbReference type="EMBL" id="UOGD01000100">
    <property type="protein sequence ID" value="VAX18367.1"/>
    <property type="molecule type" value="Genomic_DNA"/>
</dbReference>
<reference evidence="2" key="1">
    <citation type="submission" date="2018-06" db="EMBL/GenBank/DDBJ databases">
        <authorList>
            <person name="Zhirakovskaya E."/>
        </authorList>
    </citation>
    <scope>NUCLEOTIDE SEQUENCE</scope>
</reference>
<dbReference type="InterPro" id="IPR025961">
    <property type="entry name" value="Metal_resist"/>
</dbReference>
<feature type="region of interest" description="Disordered" evidence="1">
    <location>
        <begin position="146"/>
        <end position="178"/>
    </location>
</feature>
<dbReference type="Gene3D" id="1.20.120.1490">
    <property type="match status" value="1"/>
</dbReference>
<gene>
    <name evidence="2" type="ORF">MNBD_IGNAVI01-2065</name>
</gene>
<dbReference type="AlphaFoldDB" id="A0A3B1CNR5"/>
<evidence type="ECO:0008006" key="3">
    <source>
        <dbReference type="Google" id="ProtNLM"/>
    </source>
</evidence>
<evidence type="ECO:0000256" key="1">
    <source>
        <dbReference type="SAM" id="MobiDB-lite"/>
    </source>
</evidence>
<name>A0A3B1CNR5_9ZZZZ</name>
<evidence type="ECO:0000313" key="2">
    <source>
        <dbReference type="EMBL" id="VAX18367.1"/>
    </source>
</evidence>
<dbReference type="Pfam" id="PF13801">
    <property type="entry name" value="Metal_resist"/>
    <property type="match status" value="1"/>
</dbReference>
<accession>A0A3B1CNR5</accession>